<dbReference type="Pfam" id="PF00628">
    <property type="entry name" value="PHD"/>
    <property type="match status" value="1"/>
</dbReference>
<dbReference type="SMART" id="SM00249">
    <property type="entry name" value="PHD"/>
    <property type="match status" value="1"/>
</dbReference>
<keyword evidence="2" id="KW-0863">Zinc-finger</keyword>
<dbReference type="GO" id="GO:0016301">
    <property type="term" value="F:kinase activity"/>
    <property type="evidence" value="ECO:0007669"/>
    <property type="project" value="UniProtKB-KW"/>
</dbReference>
<sequence length="333" mass="37277">MSCLLCKVSVTRSTLSMQCRKCNGLVHASCLDPKVETQGEAEMLKASFLCPPCGKEHRVQSRDQDSPAVSRKLMRNLSDPKSSDDKMDYLITSVKGLSASLDELKNSVSSCRNTVNETNSRIVSLETSLGARIETIEKSHVEMVGRVSELEGRYLKEIGLLNSHINALEQQTRRTSLEIVGLPHVKGENLSTLLLSLAMALGFTVDPSEYDVIFRITSSRRPDGTEASVQPVIVRFLREETKHKFLHARKVRRSLKVGDLRIPEFSDFADNAIYLNESLTQLNRKLLRLARDLKSAGRIKYVWVKNGSVCVRKTDGAKVSILKDEVDLVPYQQ</sequence>
<evidence type="ECO:0000256" key="2">
    <source>
        <dbReference type="ARBA" id="ARBA00022771"/>
    </source>
</evidence>
<dbReference type="Gene3D" id="3.30.40.10">
    <property type="entry name" value="Zinc/RING finger domain, C3HC4 (zinc finger)"/>
    <property type="match status" value="1"/>
</dbReference>
<evidence type="ECO:0000256" key="4">
    <source>
        <dbReference type="SAM" id="MobiDB-lite"/>
    </source>
</evidence>
<evidence type="ECO:0000256" key="3">
    <source>
        <dbReference type="ARBA" id="ARBA00022833"/>
    </source>
</evidence>
<feature type="domain" description="Zinc finger PHD-type" evidence="5">
    <location>
        <begin position="2"/>
        <end position="54"/>
    </location>
</feature>
<proteinExistence type="predicted"/>
<keyword evidence="3" id="KW-0862">Zinc</keyword>
<dbReference type="InterPro" id="IPR013083">
    <property type="entry name" value="Znf_RING/FYVE/PHD"/>
</dbReference>
<reference evidence="7" key="3">
    <citation type="submission" date="2014-09" db="EMBL/GenBank/DDBJ databases">
        <authorList>
            <person name="Magalhaes I.L.F."/>
            <person name="Oliveira U."/>
            <person name="Santos F.R."/>
            <person name="Vidigal T.H.D.A."/>
            <person name="Brescovit A.D."/>
            <person name="Santos A.J."/>
        </authorList>
    </citation>
    <scope>NUCLEOTIDE SEQUENCE</scope>
</reference>
<protein>
    <submittedName>
        <fullName evidence="6">Guanylate kinase</fullName>
    </submittedName>
</protein>
<dbReference type="InterPro" id="IPR001965">
    <property type="entry name" value="Znf_PHD"/>
</dbReference>
<dbReference type="EMBL" id="GBHO01009719">
    <property type="protein sequence ID" value="JAG33885.1"/>
    <property type="molecule type" value="Transcribed_RNA"/>
</dbReference>
<reference evidence="6" key="2">
    <citation type="submission" date="2014-07" db="EMBL/GenBank/DDBJ databases">
        <authorList>
            <person name="Hull J."/>
        </authorList>
    </citation>
    <scope>NUCLEOTIDE SEQUENCE</scope>
</reference>
<dbReference type="Pfam" id="PF25298">
    <property type="entry name" value="Baculo_FP_2nd"/>
    <property type="match status" value="1"/>
</dbReference>
<dbReference type="SUPFAM" id="SSF57903">
    <property type="entry name" value="FYVE/PHD zinc finger"/>
    <property type="match status" value="1"/>
</dbReference>
<keyword evidence="1" id="KW-0479">Metal-binding</keyword>
<dbReference type="PROSITE" id="PS01359">
    <property type="entry name" value="ZF_PHD_1"/>
    <property type="match status" value="1"/>
</dbReference>
<evidence type="ECO:0000313" key="6">
    <source>
        <dbReference type="EMBL" id="JAG33885.1"/>
    </source>
</evidence>
<dbReference type="InterPro" id="IPR019787">
    <property type="entry name" value="Znf_PHD-finger"/>
</dbReference>
<dbReference type="EMBL" id="GBRD01009686">
    <property type="protein sequence ID" value="JAG56138.1"/>
    <property type="molecule type" value="Transcribed_RNA"/>
</dbReference>
<dbReference type="GO" id="GO:0008270">
    <property type="term" value="F:zinc ion binding"/>
    <property type="evidence" value="ECO:0007669"/>
    <property type="project" value="UniProtKB-KW"/>
</dbReference>
<dbReference type="InterPro" id="IPR057251">
    <property type="entry name" value="FP_C"/>
</dbReference>
<evidence type="ECO:0000259" key="5">
    <source>
        <dbReference type="SMART" id="SM00249"/>
    </source>
</evidence>
<accession>A0A0A9YWE3</accession>
<keyword evidence="6" id="KW-0808">Transferase</keyword>
<name>A0A0A9YWE3_LYGHE</name>
<evidence type="ECO:0000313" key="7">
    <source>
        <dbReference type="EMBL" id="JAG56138.1"/>
    </source>
</evidence>
<keyword evidence="6" id="KW-0418">Kinase</keyword>
<organism evidence="6">
    <name type="scientific">Lygus hesperus</name>
    <name type="common">Western plant bug</name>
    <dbReference type="NCBI Taxonomy" id="30085"/>
    <lineage>
        <taxon>Eukaryota</taxon>
        <taxon>Metazoa</taxon>
        <taxon>Ecdysozoa</taxon>
        <taxon>Arthropoda</taxon>
        <taxon>Hexapoda</taxon>
        <taxon>Insecta</taxon>
        <taxon>Pterygota</taxon>
        <taxon>Neoptera</taxon>
        <taxon>Paraneoptera</taxon>
        <taxon>Hemiptera</taxon>
        <taxon>Heteroptera</taxon>
        <taxon>Panheteroptera</taxon>
        <taxon>Cimicomorpha</taxon>
        <taxon>Miridae</taxon>
        <taxon>Mirini</taxon>
        <taxon>Lygus</taxon>
    </lineage>
</organism>
<gene>
    <name evidence="6" type="primary">gmk_0</name>
    <name evidence="6" type="ORF">CM83_14610</name>
</gene>
<dbReference type="InterPro" id="IPR019786">
    <property type="entry name" value="Zinc_finger_PHD-type_CS"/>
</dbReference>
<feature type="region of interest" description="Disordered" evidence="4">
    <location>
        <begin position="58"/>
        <end position="84"/>
    </location>
</feature>
<reference evidence="6" key="1">
    <citation type="journal article" date="2014" name="PLoS ONE">
        <title>Transcriptome-Based Identification of ABC Transporters in the Western Tarnished Plant Bug Lygus hesperus.</title>
        <authorList>
            <person name="Hull J.J."/>
            <person name="Chaney K."/>
            <person name="Geib S.M."/>
            <person name="Fabrick J.A."/>
            <person name="Brent C.S."/>
            <person name="Walsh D."/>
            <person name="Lavine L.C."/>
        </authorList>
    </citation>
    <scope>NUCLEOTIDE SEQUENCE</scope>
</reference>
<evidence type="ECO:0000256" key="1">
    <source>
        <dbReference type="ARBA" id="ARBA00022723"/>
    </source>
</evidence>
<dbReference type="CDD" id="cd15489">
    <property type="entry name" value="PHD_SF"/>
    <property type="match status" value="1"/>
</dbReference>
<dbReference type="AlphaFoldDB" id="A0A0A9YWE3"/>
<dbReference type="InterPro" id="IPR011011">
    <property type="entry name" value="Znf_FYVE_PHD"/>
</dbReference>